<accession>A0A8H5BDR7</accession>
<evidence type="ECO:0000256" key="2">
    <source>
        <dbReference type="ARBA" id="ARBA00022801"/>
    </source>
</evidence>
<proteinExistence type="predicted"/>
<evidence type="ECO:0000259" key="5">
    <source>
        <dbReference type="PROSITE" id="PS51192"/>
    </source>
</evidence>
<dbReference type="InterPro" id="IPR050534">
    <property type="entry name" value="Coronavir_polyprotein_1ab"/>
</dbReference>
<dbReference type="GO" id="GO:0043139">
    <property type="term" value="F:5'-3' DNA helicase activity"/>
    <property type="evidence" value="ECO:0007669"/>
    <property type="project" value="TreeGrafter"/>
</dbReference>
<organism evidence="6 7">
    <name type="scientific">Psilocybe cf. subviscida</name>
    <dbReference type="NCBI Taxonomy" id="2480587"/>
    <lineage>
        <taxon>Eukaryota</taxon>
        <taxon>Fungi</taxon>
        <taxon>Dikarya</taxon>
        <taxon>Basidiomycota</taxon>
        <taxon>Agaricomycotina</taxon>
        <taxon>Agaricomycetes</taxon>
        <taxon>Agaricomycetidae</taxon>
        <taxon>Agaricales</taxon>
        <taxon>Agaricineae</taxon>
        <taxon>Strophariaceae</taxon>
        <taxon>Psilocybe</taxon>
    </lineage>
</organism>
<gene>
    <name evidence="6" type="ORF">D9619_001646</name>
</gene>
<dbReference type="Proteomes" id="UP000567179">
    <property type="component" value="Unassembled WGS sequence"/>
</dbReference>
<dbReference type="Gene3D" id="3.40.50.300">
    <property type="entry name" value="P-loop containing nucleotide triphosphate hydrolases"/>
    <property type="match status" value="2"/>
</dbReference>
<evidence type="ECO:0000256" key="4">
    <source>
        <dbReference type="ARBA" id="ARBA00022840"/>
    </source>
</evidence>
<dbReference type="OrthoDB" id="6513042at2759"/>
<sequence length="1443" mass="161634">MTAKNSLTATNLAVHQHLNCDLYLYNTYHGTASGKTTSTGTASPPELTKAQYKRGLDWETRLYAWLDTAVLLLQVPSLHLDPDTLLENIFADDRSHFFITGLTFWPPQAQLNERFRQEGTTPFNFGLAKPDLLEIMRTDTGIMWRVLDVKASKNVKTSHHMQVYFYTLCLRYLLVPPFYHAAESTGIWLPAKEDALPSLDDIKYISLELSSQPFDNILFRELPKMMSLPRREVKWHYNPVCNGCPFETECRTNAQDEGRFGAMANISISDMIALKDLLRISRGGSFRELPITDIEELHDLIKDKGKLQDIAQASPSVVKKARQILALPKKVDHSTTLQSPLVEAARTREIQVINRRNYTCPRREDIAIFVYVVIDPSTSNMGGNTFCVTSHSQNPNIHLPSPVLASANNFVPSLANFIRTITTFHPLNHRGYTTQFYVWSFAEQHALQSHIINAALTSTHDIDDIQLCVGALSQGAALLQTAFQPLLLSGALLSFLGKGKRLKAEYVACLKRMGLPTDGTVEVLRKRIDTAVRRIQEEAAAESVSESDSGERRRKQFGQLPRVVVLKKEIERQLALPVPGYWNLPECVSTLLPRKHECPTDEQIFVASRASEDVDNLRTLLIRRHDIMYAVLKDFRARAVAAGGHSLLINEGSILSVNFMDLCRQPHIRKLFFMQQFEVLAKLTEAWQSRIEGCPDAPTLEYVKTAPGANGQQHVFRLLSGTVDVPPADRDHAFFDKLLVRDTLDLPNDDDDCERLSAEALFDDLAVSGLLFPLNQWTKLSWNKQDPRVQKDVMLADVRTMYTDQERLHTMVSLRTWGSGNIPLQRGATYRLSPRLVDFNTTKILSALFEIDLTWGSLDEEFADGPHHEDHHGVPFLQLIMDPTSLGKLAVTKDFVKTEGEIQRLFRDLKGLGNDIAGSLVLKPSQHRAAQRILSNRLSVVWGPPGTGKTYTISLSLLRLLEVERRHFGPRPKIVMITAITHAAVEACRNKLAKLMDAYRSIDSLPTKWLEDIKLEVVSRGSEHPAPKRSGNTMYIYAGTIYQLSNFMKRHSMEVDCVIIDEAGQISLGSISLVLRSLTADGRIIIAGDSEQLAPILSAQYPQLKDYALFGSVLDCLMFSQAQSKAEHAWPLSQTSDNEEPMSQGTVIQLTENFRLNPDLGEFVSTIYSRQFKPQKVQARELALALSTVLSQEDDRPGIDAMILTAVQTFLVSLSDVMFKQPQTVLVSPQVSSSVPAELLVGTNASALTHRPVSLAMIRLKTTSGLTQQIPYESHVHGEAAVAAALVNCIQMCCPHDDIFVATPHRIQREAVKSALAKIKTRKESPSLDEEFAEMSLGTTAKHKVTVDTVERLQGSEASFVICLFSLPKTFVSDLPFLLERRRLNVAISRAKTLCILITSEEVLRPGMRIFVDEETAKGYAFLKAFEKRAWSYNLSVNMDTLS</sequence>
<dbReference type="InterPro" id="IPR014001">
    <property type="entry name" value="Helicase_ATP-bd"/>
</dbReference>
<keyword evidence="1" id="KW-0547">Nucleotide-binding</keyword>
<dbReference type="Pfam" id="PF13245">
    <property type="entry name" value="AAA_19"/>
    <property type="match status" value="1"/>
</dbReference>
<reference evidence="6 7" key="1">
    <citation type="journal article" date="2020" name="ISME J.">
        <title>Uncovering the hidden diversity of litter-decomposition mechanisms in mushroom-forming fungi.</title>
        <authorList>
            <person name="Floudas D."/>
            <person name="Bentzer J."/>
            <person name="Ahren D."/>
            <person name="Johansson T."/>
            <person name="Persson P."/>
            <person name="Tunlid A."/>
        </authorList>
    </citation>
    <scope>NUCLEOTIDE SEQUENCE [LARGE SCALE GENOMIC DNA]</scope>
    <source>
        <strain evidence="6 7">CBS 101986</strain>
    </source>
</reference>
<evidence type="ECO:0000313" key="6">
    <source>
        <dbReference type="EMBL" id="KAF5321001.1"/>
    </source>
</evidence>
<keyword evidence="7" id="KW-1185">Reference proteome</keyword>
<keyword evidence="4" id="KW-0067">ATP-binding</keyword>
<keyword evidence="3" id="KW-0347">Helicase</keyword>
<dbReference type="GO" id="GO:0005524">
    <property type="term" value="F:ATP binding"/>
    <property type="evidence" value="ECO:0007669"/>
    <property type="project" value="UniProtKB-KW"/>
</dbReference>
<dbReference type="PROSITE" id="PS51192">
    <property type="entry name" value="HELICASE_ATP_BIND_1"/>
    <property type="match status" value="1"/>
</dbReference>
<keyword evidence="2" id="KW-0378">Hydrolase</keyword>
<dbReference type="InterPro" id="IPR041679">
    <property type="entry name" value="DNA2/NAM7-like_C"/>
</dbReference>
<dbReference type="EMBL" id="JAACJJ010000028">
    <property type="protein sequence ID" value="KAF5321001.1"/>
    <property type="molecule type" value="Genomic_DNA"/>
</dbReference>
<comment type="caution">
    <text evidence="6">The sequence shown here is derived from an EMBL/GenBank/DDBJ whole genome shotgun (WGS) entry which is preliminary data.</text>
</comment>
<dbReference type="SUPFAM" id="SSF52540">
    <property type="entry name" value="P-loop containing nucleoside triphosphate hydrolases"/>
    <property type="match status" value="1"/>
</dbReference>
<name>A0A8H5BDR7_9AGAR</name>
<dbReference type="PANTHER" id="PTHR43788:SF8">
    <property type="entry name" value="DNA-BINDING PROTEIN SMUBP-2"/>
    <property type="match status" value="1"/>
</dbReference>
<feature type="domain" description="Helicase ATP-binding" evidence="5">
    <location>
        <begin position="930"/>
        <end position="1098"/>
    </location>
</feature>
<dbReference type="PANTHER" id="PTHR43788">
    <property type="entry name" value="DNA2/NAM7 HELICASE FAMILY MEMBER"/>
    <property type="match status" value="1"/>
</dbReference>
<dbReference type="Pfam" id="PF13087">
    <property type="entry name" value="AAA_12"/>
    <property type="match status" value="1"/>
</dbReference>
<evidence type="ECO:0000256" key="3">
    <source>
        <dbReference type="ARBA" id="ARBA00022806"/>
    </source>
</evidence>
<evidence type="ECO:0000256" key="1">
    <source>
        <dbReference type="ARBA" id="ARBA00022741"/>
    </source>
</evidence>
<evidence type="ECO:0000313" key="7">
    <source>
        <dbReference type="Proteomes" id="UP000567179"/>
    </source>
</evidence>
<protein>
    <recommendedName>
        <fullName evidence="5">Helicase ATP-binding domain-containing protein</fullName>
    </recommendedName>
</protein>
<dbReference type="InterPro" id="IPR027417">
    <property type="entry name" value="P-loop_NTPase"/>
</dbReference>
<dbReference type="GO" id="GO:0016787">
    <property type="term" value="F:hydrolase activity"/>
    <property type="evidence" value="ECO:0007669"/>
    <property type="project" value="UniProtKB-KW"/>
</dbReference>